<dbReference type="InterPro" id="IPR002859">
    <property type="entry name" value="PKD/REJ-like"/>
</dbReference>
<comment type="caution">
    <text evidence="3">The sequence shown here is derived from an EMBL/GenBank/DDBJ whole genome shotgun (WGS) entry which is preliminary data.</text>
</comment>
<feature type="compositionally biased region" description="Low complexity" evidence="1">
    <location>
        <begin position="1188"/>
        <end position="1200"/>
    </location>
</feature>
<feature type="compositionally biased region" description="Polar residues" evidence="1">
    <location>
        <begin position="1318"/>
        <end position="1338"/>
    </location>
</feature>
<evidence type="ECO:0000313" key="3">
    <source>
        <dbReference type="EMBL" id="CAJ1396666.1"/>
    </source>
</evidence>
<protein>
    <recommendedName>
        <fullName evidence="2">PKD/REJ-like domain-containing protein</fullName>
    </recommendedName>
</protein>
<feature type="compositionally biased region" description="Polar residues" evidence="1">
    <location>
        <begin position="1090"/>
        <end position="1101"/>
    </location>
</feature>
<reference evidence="3" key="1">
    <citation type="submission" date="2023-08" db="EMBL/GenBank/DDBJ databases">
        <authorList>
            <person name="Chen Y."/>
            <person name="Shah S."/>
            <person name="Dougan E. K."/>
            <person name="Thang M."/>
            <person name="Chan C."/>
        </authorList>
    </citation>
    <scope>NUCLEOTIDE SEQUENCE</scope>
</reference>
<dbReference type="Proteomes" id="UP001178507">
    <property type="component" value="Unassembled WGS sequence"/>
</dbReference>
<dbReference type="Pfam" id="PF02010">
    <property type="entry name" value="REJ"/>
    <property type="match status" value="1"/>
</dbReference>
<accession>A0AA36NAS4</accession>
<feature type="region of interest" description="Disordered" evidence="1">
    <location>
        <begin position="1032"/>
        <end position="1072"/>
    </location>
</feature>
<sequence length="1377" mass="142770">VSAGSSTGAAGRPFQVAWSLGSGSNVQLREQLKDIVSSATGLSLQISAPQFYAAVQAAKDSFSSDPVQLEFVVSVTNWLDQSKQASVFVSLESFTEEMPILSPASATTARIRSRDEVTFAVETGYANTSVCTNAASQARLVDITWEYRTSSTESWASLSSLDLTNMARQPSAIQFAGYSFSAGTDHEFRATARYRGSSPTAKAPEYIFRLNVDPAAPPVARVVGPTSTKSSCGFSLDASGSYDLSVPPGVAANLAYEWSCAADGANCSLSNFASSATDGSGSRGALLVVAGNQLVSGFYNFSVRVSRPGGTEAGVAEWTLEISGSDSALPPVAISAPWASGEAVSTQVGAALGPVTAAVQTSGAGCSVPDAWAWKFALVDVPAEPTPSNVMSFLSTTKTADGSGGFVLATSEFQGHQLVPGQRYMYAVVKADTETDMLSLQQIPGNNLEKIVSMGGHVVMSVPFVADGPPSGGLVQSNPQSGYAVTTAFSGITSGWYDEEVDSLTFAYYLLPKVQADLTLTADGSGGLVVTGTFQPPSVDWRNTGSTNYWSKLGGMFLANISDPSAAIWEVQVAAGEYIMAVVARDKLGAISAAFAPGPLVQAPPGGISPDLALASLDNALSSNNDAVLLGALNSLSSVALADADPAKLKEATDKKMEALGSAAGVVSTSSESLAKFGDVAANVLQSESTGGVASVEVAELASQALDTAMEAALSSSGVDESAGTSLLRAATSVSSSFAAGGGSSTQQGATAAKSRALFSKLGNALLQQLPVGTSTAISSVQDGKGTAIAVKSESAADASQNGLSGAGAQVPGSALGGRRLAECGTLALQETNYIGSNPFVYLNSSQGINKYVLSNATVSTIEIKRCDTLVSQTGLDPPVALNLTLNPMPANADKGYGYEPVCVRLLDDQVWTTEGMTRILPSVYDSPTIDCLAETAGGSYSAIYVPIQLPTTTATATYTSTRVERSTVAPVVEDAPPDTGIVVGMSMAGVALFVVCGLIAWQCWQGNVEPIKVEMPSMSCQKLQEALTWKSKRVDIEPSGPTGPGTEPTRAWDEKPGQPSATEDRHTQQDAEDHFWDWATDLAKKEQEGQQTAVVRSSSLGGRPGPGTPPNIPPRFSLPKPVAEKEEYFQNFAQELRDIVGTGVPGIADSPESRPSSPPPPPPKRPPVSTVLMPPPKPPPRSRESSVRPAALAALPPALTNAERIDVRVDQAFSDWANDFATASAVNAVSTVPSTPKDAPPPPPPRRVQNQLPLPPPRPPIDRRGSNSSKATPPTPPVPPSRGSSNPHDLYDLQPPLRRSANSDGTQPPPPPEMTAERNSALTPPSLGSGSQLSMSVPKQVPLQPPAIPKGGTSSSMPVELPGALASDQQTPRESS</sequence>
<gene>
    <name evidence="3" type="ORF">EVOR1521_LOCUS20855</name>
</gene>
<keyword evidence="4" id="KW-1185">Reference proteome</keyword>
<feature type="non-terminal residue" evidence="3">
    <location>
        <position position="1"/>
    </location>
</feature>
<feature type="compositionally biased region" description="Pro residues" evidence="1">
    <location>
        <begin position="1157"/>
        <end position="1167"/>
    </location>
</feature>
<feature type="region of interest" description="Disordered" evidence="1">
    <location>
        <begin position="1230"/>
        <end position="1377"/>
    </location>
</feature>
<dbReference type="EMBL" id="CAUJNA010003240">
    <property type="protein sequence ID" value="CAJ1396666.1"/>
    <property type="molecule type" value="Genomic_DNA"/>
</dbReference>
<evidence type="ECO:0000259" key="2">
    <source>
        <dbReference type="Pfam" id="PF02010"/>
    </source>
</evidence>
<organism evidence="3 4">
    <name type="scientific">Effrenium voratum</name>
    <dbReference type="NCBI Taxonomy" id="2562239"/>
    <lineage>
        <taxon>Eukaryota</taxon>
        <taxon>Sar</taxon>
        <taxon>Alveolata</taxon>
        <taxon>Dinophyceae</taxon>
        <taxon>Suessiales</taxon>
        <taxon>Symbiodiniaceae</taxon>
        <taxon>Effrenium</taxon>
    </lineage>
</organism>
<proteinExistence type="predicted"/>
<feature type="compositionally biased region" description="Basic and acidic residues" evidence="1">
    <location>
        <begin position="1051"/>
        <end position="1072"/>
    </location>
</feature>
<name>A0AA36NAS4_9DINO</name>
<evidence type="ECO:0000313" key="4">
    <source>
        <dbReference type="Proteomes" id="UP001178507"/>
    </source>
</evidence>
<feature type="compositionally biased region" description="Polar residues" evidence="1">
    <location>
        <begin position="1368"/>
        <end position="1377"/>
    </location>
</feature>
<feature type="region of interest" description="Disordered" evidence="1">
    <location>
        <begin position="1085"/>
        <end position="1119"/>
    </location>
</feature>
<feature type="region of interest" description="Disordered" evidence="1">
    <location>
        <begin position="1136"/>
        <end position="1204"/>
    </location>
</feature>
<evidence type="ECO:0000256" key="1">
    <source>
        <dbReference type="SAM" id="MobiDB-lite"/>
    </source>
</evidence>
<feature type="domain" description="PKD/REJ-like" evidence="2">
    <location>
        <begin position="234"/>
        <end position="508"/>
    </location>
</feature>